<protein>
    <submittedName>
        <fullName evidence="1">Uncharacterized protein</fullName>
    </submittedName>
</protein>
<dbReference type="AlphaFoldDB" id="X1J9F6"/>
<name>X1J9F6_9ZZZZ</name>
<accession>X1J9F6</accession>
<dbReference type="EMBL" id="BARU01025435">
    <property type="protein sequence ID" value="GAH66403.1"/>
    <property type="molecule type" value="Genomic_DNA"/>
</dbReference>
<organism evidence="1">
    <name type="scientific">marine sediment metagenome</name>
    <dbReference type="NCBI Taxonomy" id="412755"/>
    <lineage>
        <taxon>unclassified sequences</taxon>
        <taxon>metagenomes</taxon>
        <taxon>ecological metagenomes</taxon>
    </lineage>
</organism>
<gene>
    <name evidence="1" type="ORF">S03H2_40981</name>
</gene>
<sequence>RHSLDTISNVGDLENTATEAASFRDEFLPRFWNLLENVSKGKSN</sequence>
<reference evidence="1" key="1">
    <citation type="journal article" date="2014" name="Front. Microbiol.">
        <title>High frequency of phylogenetically diverse reductive dehalogenase-homologous genes in deep subseafloor sedimentary metagenomes.</title>
        <authorList>
            <person name="Kawai M."/>
            <person name="Futagami T."/>
            <person name="Toyoda A."/>
            <person name="Takaki Y."/>
            <person name="Nishi S."/>
            <person name="Hori S."/>
            <person name="Arai W."/>
            <person name="Tsubouchi T."/>
            <person name="Morono Y."/>
            <person name="Uchiyama I."/>
            <person name="Ito T."/>
            <person name="Fujiyama A."/>
            <person name="Inagaki F."/>
            <person name="Takami H."/>
        </authorList>
    </citation>
    <scope>NUCLEOTIDE SEQUENCE</scope>
    <source>
        <strain evidence="1">Expedition CK06-06</strain>
    </source>
</reference>
<feature type="non-terminal residue" evidence="1">
    <location>
        <position position="1"/>
    </location>
</feature>
<evidence type="ECO:0000313" key="1">
    <source>
        <dbReference type="EMBL" id="GAH66403.1"/>
    </source>
</evidence>
<comment type="caution">
    <text evidence="1">The sequence shown here is derived from an EMBL/GenBank/DDBJ whole genome shotgun (WGS) entry which is preliminary data.</text>
</comment>
<proteinExistence type="predicted"/>